<dbReference type="Proteomes" id="UP000186922">
    <property type="component" value="Unassembled WGS sequence"/>
</dbReference>
<keyword evidence="2" id="KW-1133">Transmembrane helix</keyword>
<dbReference type="InterPro" id="IPR032006">
    <property type="entry name" value="TMIE"/>
</dbReference>
<reference evidence="3 4" key="1">
    <citation type="journal article" date="2016" name="Nat. Commun.">
        <title>Extremotolerant tardigrade genome and improved radiotolerance of human cultured cells by tardigrade-unique protein.</title>
        <authorList>
            <person name="Hashimoto T."/>
            <person name="Horikawa D.D."/>
            <person name="Saito Y."/>
            <person name="Kuwahara H."/>
            <person name="Kozuka-Hata H."/>
            <person name="Shin-I T."/>
            <person name="Minakuchi Y."/>
            <person name="Ohishi K."/>
            <person name="Motoyama A."/>
            <person name="Aizu T."/>
            <person name="Enomoto A."/>
            <person name="Kondo K."/>
            <person name="Tanaka S."/>
            <person name="Hara Y."/>
            <person name="Koshikawa S."/>
            <person name="Sagara H."/>
            <person name="Miura T."/>
            <person name="Yokobori S."/>
            <person name="Miyagawa K."/>
            <person name="Suzuki Y."/>
            <person name="Kubo T."/>
            <person name="Oyama M."/>
            <person name="Kohara Y."/>
            <person name="Fujiyama A."/>
            <person name="Arakawa K."/>
            <person name="Katayama T."/>
            <person name="Toyoda A."/>
            <person name="Kunieda T."/>
        </authorList>
    </citation>
    <scope>NUCLEOTIDE SEQUENCE [LARGE SCALE GENOMIC DNA]</scope>
    <source>
        <strain evidence="3 4">YOKOZUNA-1</strain>
    </source>
</reference>
<dbReference type="PANTHER" id="PTHR28635:SF1">
    <property type="entry name" value="TRANSMEMBRANE INNER EAR EXPRESSED PROTEIN"/>
    <property type="match status" value="1"/>
</dbReference>
<evidence type="ECO:0000256" key="2">
    <source>
        <dbReference type="SAM" id="Phobius"/>
    </source>
</evidence>
<dbReference type="OrthoDB" id="6154284at2759"/>
<name>A0A1D1V8G3_RAMVA</name>
<evidence type="ECO:0000313" key="3">
    <source>
        <dbReference type="EMBL" id="GAU97991.1"/>
    </source>
</evidence>
<feature type="transmembrane region" description="Helical" evidence="2">
    <location>
        <begin position="29"/>
        <end position="51"/>
    </location>
</feature>
<proteinExistence type="predicted"/>
<evidence type="ECO:0000256" key="1">
    <source>
        <dbReference type="SAM" id="MobiDB-lite"/>
    </source>
</evidence>
<protein>
    <recommendedName>
        <fullName evidence="5">Transmembrane inner ear expressed protein</fullName>
    </recommendedName>
</protein>
<accession>A0A1D1V8G3</accession>
<comment type="caution">
    <text evidence="3">The sequence shown here is derived from an EMBL/GenBank/DDBJ whole genome shotgun (WGS) entry which is preliminary data.</text>
</comment>
<keyword evidence="2" id="KW-0472">Membrane</keyword>
<keyword evidence="2" id="KW-0812">Transmembrane</keyword>
<keyword evidence="4" id="KW-1185">Reference proteome</keyword>
<gene>
    <name evidence="3" type="primary">RvY_09199-1</name>
    <name evidence="3" type="synonym">RvY_09199.1</name>
    <name evidence="3" type="ORF">RvY_09199</name>
</gene>
<dbReference type="PANTHER" id="PTHR28635">
    <property type="entry name" value="TRANSMEMBRANE INNER EAR EXPRESSED PROTEIN"/>
    <property type="match status" value="1"/>
</dbReference>
<organism evidence="3 4">
    <name type="scientific">Ramazzottius varieornatus</name>
    <name type="common">Water bear</name>
    <name type="synonym">Tardigrade</name>
    <dbReference type="NCBI Taxonomy" id="947166"/>
    <lineage>
        <taxon>Eukaryota</taxon>
        <taxon>Metazoa</taxon>
        <taxon>Ecdysozoa</taxon>
        <taxon>Tardigrada</taxon>
        <taxon>Eutardigrada</taxon>
        <taxon>Parachela</taxon>
        <taxon>Hypsibioidea</taxon>
        <taxon>Ramazzottiidae</taxon>
        <taxon>Ramazzottius</taxon>
    </lineage>
</organism>
<evidence type="ECO:0008006" key="5">
    <source>
        <dbReference type="Google" id="ProtNLM"/>
    </source>
</evidence>
<sequence length="108" mass="12764">MAATTAAPRTFWEEFKYVQSDSPVLGMQLWHLVAIIVMGICVMLSVVCCFIDWRIPRTRKEIELDRQLRHMAEQYAEQVMNKMKEEENRNEEDMPESQKKKVTPVFKV</sequence>
<dbReference type="AlphaFoldDB" id="A0A1D1V8G3"/>
<dbReference type="Pfam" id="PF16038">
    <property type="entry name" value="TMIE"/>
    <property type="match status" value="1"/>
</dbReference>
<evidence type="ECO:0000313" key="4">
    <source>
        <dbReference type="Proteomes" id="UP000186922"/>
    </source>
</evidence>
<feature type="region of interest" description="Disordered" evidence="1">
    <location>
        <begin position="83"/>
        <end position="108"/>
    </location>
</feature>
<dbReference type="EMBL" id="BDGG01000004">
    <property type="protein sequence ID" value="GAU97991.1"/>
    <property type="molecule type" value="Genomic_DNA"/>
</dbReference>